<proteinExistence type="inferred from homology"/>
<feature type="transmembrane region" description="Helical" evidence="3">
    <location>
        <begin position="79"/>
        <end position="97"/>
    </location>
</feature>
<evidence type="ECO:0000313" key="4">
    <source>
        <dbReference type="EMBL" id="WFD11069.1"/>
    </source>
</evidence>
<gene>
    <name evidence="4" type="ORF">P4S50_03055</name>
</gene>
<reference evidence="4 5" key="1">
    <citation type="submission" date="2023-03" db="EMBL/GenBank/DDBJ databases">
        <title>Complete genome sequence of Tepidibacter sp. SWIR-1, isolated from a deep-sea hydrothermal vent.</title>
        <authorList>
            <person name="Li X."/>
        </authorList>
    </citation>
    <scope>NUCLEOTIDE SEQUENCE [LARGE SCALE GENOMIC DNA]</scope>
    <source>
        <strain evidence="4 5">SWIR-1</strain>
    </source>
</reference>
<feature type="transmembrane region" description="Helical" evidence="3">
    <location>
        <begin position="147"/>
        <end position="172"/>
    </location>
</feature>
<dbReference type="PIRSF" id="PIRSF016661">
    <property type="entry name" value="BioY"/>
    <property type="match status" value="1"/>
</dbReference>
<dbReference type="Gene3D" id="1.10.1760.20">
    <property type="match status" value="1"/>
</dbReference>
<accession>A0ABY8EH22</accession>
<dbReference type="Pfam" id="PF02632">
    <property type="entry name" value="BioY"/>
    <property type="match status" value="1"/>
</dbReference>
<dbReference type="InterPro" id="IPR003784">
    <property type="entry name" value="BioY"/>
</dbReference>
<dbReference type="PANTHER" id="PTHR34295:SF1">
    <property type="entry name" value="BIOTIN TRANSPORTER BIOY"/>
    <property type="match status" value="1"/>
</dbReference>
<evidence type="ECO:0000256" key="2">
    <source>
        <dbReference type="PIRNR" id="PIRNR016661"/>
    </source>
</evidence>
<protein>
    <recommendedName>
        <fullName evidence="2">Biotin transporter</fullName>
    </recommendedName>
</protein>
<keyword evidence="2 3" id="KW-0472">Membrane</keyword>
<feature type="transmembrane region" description="Helical" evidence="3">
    <location>
        <begin position="56"/>
        <end position="73"/>
    </location>
</feature>
<keyword evidence="3" id="KW-1133">Transmembrane helix</keyword>
<dbReference type="EMBL" id="CP120733">
    <property type="protein sequence ID" value="WFD11069.1"/>
    <property type="molecule type" value="Genomic_DNA"/>
</dbReference>
<dbReference type="Proteomes" id="UP001222800">
    <property type="component" value="Chromosome"/>
</dbReference>
<feature type="transmembrane region" description="Helical" evidence="3">
    <location>
        <begin position="117"/>
        <end position="135"/>
    </location>
</feature>
<organism evidence="4 5">
    <name type="scientific">Tepidibacter hydrothermalis</name>
    <dbReference type="NCBI Taxonomy" id="3036126"/>
    <lineage>
        <taxon>Bacteria</taxon>
        <taxon>Bacillati</taxon>
        <taxon>Bacillota</taxon>
        <taxon>Clostridia</taxon>
        <taxon>Peptostreptococcales</taxon>
        <taxon>Peptostreptococcaceae</taxon>
        <taxon>Tepidibacter</taxon>
    </lineage>
</organism>
<sequence length="194" mass="21656">MKIKTRDMILIPMFAALTAIGAFIKIPIPMVPFTLQYLFCAYSGVFLGAKHGLYSQLLYVIIGLIGIPIFANGGGPTYIFQPTFGYLLGFIVCSYVIGRSTEKLKDITFIKILRPVLLGLFWVYVIGVSYLYMIINIYLKKAMTVKSAILVGFVPYIVSDLILSVIIAYSAVRVIPILRKTNLTENQILKNQAE</sequence>
<name>A0ABY8EH22_9FIRM</name>
<keyword evidence="2" id="KW-0813">Transport</keyword>
<dbReference type="PANTHER" id="PTHR34295">
    <property type="entry name" value="BIOTIN TRANSPORTER BIOY"/>
    <property type="match status" value="1"/>
</dbReference>
<keyword evidence="5" id="KW-1185">Reference proteome</keyword>
<keyword evidence="3" id="KW-0812">Transmembrane</keyword>
<evidence type="ECO:0000256" key="1">
    <source>
        <dbReference type="ARBA" id="ARBA00010692"/>
    </source>
</evidence>
<comment type="similarity">
    <text evidence="1 2">Belongs to the BioY family.</text>
</comment>
<evidence type="ECO:0000313" key="5">
    <source>
        <dbReference type="Proteomes" id="UP001222800"/>
    </source>
</evidence>
<dbReference type="RefSeq" id="WP_277733032.1">
    <property type="nucleotide sequence ID" value="NZ_CP120733.1"/>
</dbReference>
<feature type="transmembrane region" description="Helical" evidence="3">
    <location>
        <begin position="30"/>
        <end position="49"/>
    </location>
</feature>
<evidence type="ECO:0000256" key="3">
    <source>
        <dbReference type="SAM" id="Phobius"/>
    </source>
</evidence>
<keyword evidence="2" id="KW-1003">Cell membrane</keyword>
<feature type="transmembrane region" description="Helical" evidence="3">
    <location>
        <begin position="7"/>
        <end position="24"/>
    </location>
</feature>
<comment type="subcellular location">
    <subcellularLocation>
        <location evidence="2">Cell membrane</location>
        <topology evidence="2">Multi-pass membrane protein</topology>
    </subcellularLocation>
</comment>